<feature type="compositionally biased region" description="Acidic residues" evidence="11">
    <location>
        <begin position="724"/>
        <end position="735"/>
    </location>
</feature>
<proteinExistence type="inferred from homology"/>
<dbReference type="EMBL" id="CP038015">
    <property type="protein sequence ID" value="QBP40900.1"/>
    <property type="molecule type" value="Genomic_DNA"/>
</dbReference>
<keyword evidence="10" id="KW-0961">Cell wall biogenesis/degradation</keyword>
<evidence type="ECO:0000313" key="16">
    <source>
        <dbReference type="Proteomes" id="UP000294292"/>
    </source>
</evidence>
<feature type="transmembrane region" description="Helical" evidence="12">
    <location>
        <begin position="20"/>
        <end position="44"/>
    </location>
</feature>
<dbReference type="Pfam" id="PF03717">
    <property type="entry name" value="PBP_dimer"/>
    <property type="match status" value="1"/>
</dbReference>
<protein>
    <submittedName>
        <fullName evidence="15">Penicillin-binding protein 2</fullName>
    </submittedName>
</protein>
<dbReference type="PANTHER" id="PTHR30627">
    <property type="entry name" value="PEPTIDOGLYCAN D,D-TRANSPEPTIDASE"/>
    <property type="match status" value="1"/>
</dbReference>
<feature type="compositionally biased region" description="Polar residues" evidence="11">
    <location>
        <begin position="703"/>
        <end position="712"/>
    </location>
</feature>
<dbReference type="InterPro" id="IPR012338">
    <property type="entry name" value="Beta-lactam/transpept-like"/>
</dbReference>
<feature type="region of interest" description="Disordered" evidence="11">
    <location>
        <begin position="703"/>
        <end position="735"/>
    </location>
</feature>
<evidence type="ECO:0000256" key="10">
    <source>
        <dbReference type="ARBA" id="ARBA00023316"/>
    </source>
</evidence>
<organism evidence="15 16">
    <name type="scientific">Paenisporosarcina antarctica</name>
    <dbReference type="NCBI Taxonomy" id="417367"/>
    <lineage>
        <taxon>Bacteria</taxon>
        <taxon>Bacillati</taxon>
        <taxon>Bacillota</taxon>
        <taxon>Bacilli</taxon>
        <taxon>Bacillales</taxon>
        <taxon>Caryophanaceae</taxon>
        <taxon>Paenisporosarcina</taxon>
    </lineage>
</organism>
<dbReference type="SUPFAM" id="SSF56519">
    <property type="entry name" value="Penicillin binding protein dimerisation domain"/>
    <property type="match status" value="1"/>
</dbReference>
<evidence type="ECO:0000259" key="14">
    <source>
        <dbReference type="Pfam" id="PF03717"/>
    </source>
</evidence>
<dbReference type="AlphaFoldDB" id="A0A4P6ZWB2"/>
<evidence type="ECO:0000256" key="3">
    <source>
        <dbReference type="ARBA" id="ARBA00007171"/>
    </source>
</evidence>
<keyword evidence="5 12" id="KW-0812">Transmembrane</keyword>
<evidence type="ECO:0000259" key="13">
    <source>
        <dbReference type="Pfam" id="PF00905"/>
    </source>
</evidence>
<dbReference type="PANTHER" id="PTHR30627:SF2">
    <property type="entry name" value="PEPTIDOGLYCAN D,D-TRANSPEPTIDASE MRDA"/>
    <property type="match status" value="1"/>
</dbReference>
<evidence type="ECO:0000256" key="8">
    <source>
        <dbReference type="ARBA" id="ARBA00022989"/>
    </source>
</evidence>
<dbReference type="Gene3D" id="1.10.10.1230">
    <property type="entry name" value="Penicillin-binding protein, N-terminal non-catalytic domain, head sub-domain"/>
    <property type="match status" value="1"/>
</dbReference>
<keyword evidence="7" id="KW-0573">Peptidoglycan synthesis</keyword>
<comment type="subcellular location">
    <subcellularLocation>
        <location evidence="2">Cell membrane</location>
    </subcellularLocation>
    <subcellularLocation>
        <location evidence="1">Membrane</location>
        <topology evidence="1">Single-pass membrane protein</topology>
    </subcellularLocation>
</comment>
<dbReference type="InterPro" id="IPR001460">
    <property type="entry name" value="PCN-bd_Tpept"/>
</dbReference>
<dbReference type="GO" id="GO:0009252">
    <property type="term" value="P:peptidoglycan biosynthetic process"/>
    <property type="evidence" value="ECO:0007669"/>
    <property type="project" value="UniProtKB-KW"/>
</dbReference>
<dbReference type="InterPro" id="IPR036138">
    <property type="entry name" value="PBP_dimer_sf"/>
</dbReference>
<name>A0A4P6ZWB2_9BACL</name>
<evidence type="ECO:0000256" key="2">
    <source>
        <dbReference type="ARBA" id="ARBA00004236"/>
    </source>
</evidence>
<comment type="similarity">
    <text evidence="3">Belongs to the transpeptidase family.</text>
</comment>
<sequence>MRNSSKKRAASPKAKQRASVAFRMNILFFSIFLLFSILILRLGFLQIVKGENFVRILERTEEVPVNTSVPRGRIYDSVGRVLVDNEPQNAITYTKLQTTKQQEMMTIAEKLATMIKKEPGDVTLRDRQDHWISLHKEEADDKVSKKEIDKMVADETLSAGDIQSQIDRLVRERITEKELEGLTEQQLEVLAIYREMASGYALSPQIIKSDDVTPEEFARVSEHLGEMIGVNTTTDWVRVPKSSLAILGRTTSPKQGIPNSKINYFLARDYTRNDRVGRSYIEQQYEEILQGQKSVVKNITDGKGTVMETESVFEGQPGKDLVLTIDSEIQAKMESLVEAKMIEMKQQNGSNLFDRAFVVIMDPYTGEIISMVGKQFGQDPETKKRVINDYAYGTFTTAYEVGSIIKPATLLTGYDQGVIQLNEVMIDEPIKIGKLGIPKSSVFNRSSRIQMSDLLAIEKSSNVYMFKVGFRLADAIYKYEQSMSIDTGAFSVLRNSYAQFGLGVQTGIDLPGETTGVTGLGDLPGNLMDLTIGQYDTYTPLQMAQYVSTIANDGYRIKPHVVKEIREPSSDGKTMGSLVTEISPTVLNRIHNSQTQIDQIKRGMSRVYFGSQGSAKSYFGDAPYDAAGKTGTAQVVYSGPERVNSGDATINSTHIGFAPFDNPEIAYAVMIPWAPYYNGQYESTGTILAREVVDAYFEIQKKNGTAEQSESPTLIPIKPALSETEIEEDTENTIE</sequence>
<dbReference type="GO" id="GO:0005886">
    <property type="term" value="C:plasma membrane"/>
    <property type="evidence" value="ECO:0007669"/>
    <property type="project" value="UniProtKB-SubCell"/>
</dbReference>
<keyword evidence="16" id="KW-1185">Reference proteome</keyword>
<dbReference type="GO" id="GO:0008360">
    <property type="term" value="P:regulation of cell shape"/>
    <property type="evidence" value="ECO:0007669"/>
    <property type="project" value="UniProtKB-KW"/>
</dbReference>
<keyword evidence="8 12" id="KW-1133">Transmembrane helix</keyword>
<evidence type="ECO:0000256" key="9">
    <source>
        <dbReference type="ARBA" id="ARBA00023136"/>
    </source>
</evidence>
<dbReference type="InterPro" id="IPR005311">
    <property type="entry name" value="PBP_dimer"/>
</dbReference>
<evidence type="ECO:0000256" key="1">
    <source>
        <dbReference type="ARBA" id="ARBA00004167"/>
    </source>
</evidence>
<dbReference type="Pfam" id="PF00905">
    <property type="entry name" value="Transpeptidase"/>
    <property type="match status" value="1"/>
</dbReference>
<keyword evidence="4" id="KW-1003">Cell membrane</keyword>
<evidence type="ECO:0000256" key="5">
    <source>
        <dbReference type="ARBA" id="ARBA00022692"/>
    </source>
</evidence>
<dbReference type="Gene3D" id="3.90.1310.10">
    <property type="entry name" value="Penicillin-binding protein 2a (Domain 2)"/>
    <property type="match status" value="1"/>
</dbReference>
<dbReference type="GO" id="GO:0071972">
    <property type="term" value="F:peptidoglycan L,D-transpeptidase activity"/>
    <property type="evidence" value="ECO:0007669"/>
    <property type="project" value="TreeGrafter"/>
</dbReference>
<dbReference type="GO" id="GO:0008658">
    <property type="term" value="F:penicillin binding"/>
    <property type="evidence" value="ECO:0007669"/>
    <property type="project" value="InterPro"/>
</dbReference>
<keyword evidence="9 12" id="KW-0472">Membrane</keyword>
<dbReference type="KEGG" id="panc:E2636_07070"/>
<dbReference type="OrthoDB" id="9770103at2"/>
<feature type="domain" description="Penicillin-binding protein transpeptidase" evidence="13">
    <location>
        <begin position="357"/>
        <end position="681"/>
    </location>
</feature>
<gene>
    <name evidence="15" type="ORF">E2636_07070</name>
</gene>
<dbReference type="SUPFAM" id="SSF56601">
    <property type="entry name" value="beta-lactamase/transpeptidase-like"/>
    <property type="match status" value="1"/>
</dbReference>
<evidence type="ECO:0000313" key="15">
    <source>
        <dbReference type="EMBL" id="QBP40900.1"/>
    </source>
</evidence>
<accession>A0A4P6ZWB2</accession>
<feature type="domain" description="Penicillin-binding protein dimerisation" evidence="14">
    <location>
        <begin position="68"/>
        <end position="309"/>
    </location>
</feature>
<dbReference type="InterPro" id="IPR050515">
    <property type="entry name" value="Beta-lactam/transpept"/>
</dbReference>
<evidence type="ECO:0000256" key="12">
    <source>
        <dbReference type="SAM" id="Phobius"/>
    </source>
</evidence>
<dbReference type="Gene3D" id="3.40.710.10">
    <property type="entry name" value="DD-peptidase/beta-lactamase superfamily"/>
    <property type="match status" value="1"/>
</dbReference>
<evidence type="ECO:0000256" key="6">
    <source>
        <dbReference type="ARBA" id="ARBA00022960"/>
    </source>
</evidence>
<evidence type="ECO:0000256" key="7">
    <source>
        <dbReference type="ARBA" id="ARBA00022984"/>
    </source>
</evidence>
<evidence type="ECO:0000256" key="11">
    <source>
        <dbReference type="SAM" id="MobiDB-lite"/>
    </source>
</evidence>
<dbReference type="GO" id="GO:0071555">
    <property type="term" value="P:cell wall organization"/>
    <property type="evidence" value="ECO:0007669"/>
    <property type="project" value="UniProtKB-KW"/>
</dbReference>
<dbReference type="Proteomes" id="UP000294292">
    <property type="component" value="Chromosome"/>
</dbReference>
<dbReference type="RefSeq" id="WP_134209570.1">
    <property type="nucleotide sequence ID" value="NZ_CP038015.1"/>
</dbReference>
<reference evidence="15 16" key="1">
    <citation type="submission" date="2019-03" db="EMBL/GenBank/DDBJ databases">
        <title>Complete genome sequence of Paenisporosarcina antarctica CGMCC 1.6503T.</title>
        <authorList>
            <person name="Rong J.-C."/>
            <person name="Chi N.-Y."/>
            <person name="Zhang Q.-F."/>
        </authorList>
    </citation>
    <scope>NUCLEOTIDE SEQUENCE [LARGE SCALE GENOMIC DNA]</scope>
    <source>
        <strain evidence="15 16">CGMCC 1.6503</strain>
    </source>
</reference>
<keyword evidence="6" id="KW-0133">Cell shape</keyword>
<evidence type="ECO:0000256" key="4">
    <source>
        <dbReference type="ARBA" id="ARBA00022475"/>
    </source>
</evidence>